<comment type="caution">
    <text evidence="1">The sequence shown here is derived from an EMBL/GenBank/DDBJ whole genome shotgun (WGS) entry which is preliminary data.</text>
</comment>
<dbReference type="EMBL" id="MU250543">
    <property type="protein sequence ID" value="KAG7443763.1"/>
    <property type="molecule type" value="Genomic_DNA"/>
</dbReference>
<dbReference type="RefSeq" id="XP_043037263.1">
    <property type="nucleotide sequence ID" value="XM_043180473.1"/>
</dbReference>
<evidence type="ECO:0000313" key="2">
    <source>
        <dbReference type="Proteomes" id="UP000812287"/>
    </source>
</evidence>
<reference evidence="1" key="1">
    <citation type="submission" date="2020-11" db="EMBL/GenBank/DDBJ databases">
        <title>Adaptations for nitrogen fixation in a non-lichenized fungal sporocarp promotes dispersal by wood-feeding termites.</title>
        <authorList>
            <consortium name="DOE Joint Genome Institute"/>
            <person name="Koch R.A."/>
            <person name="Yoon G."/>
            <person name="Arayal U."/>
            <person name="Lail K."/>
            <person name="Amirebrahimi M."/>
            <person name="Labutti K."/>
            <person name="Lipzen A."/>
            <person name="Riley R."/>
            <person name="Barry K."/>
            <person name="Henrissat B."/>
            <person name="Grigoriev I.V."/>
            <person name="Herr J.R."/>
            <person name="Aime M.C."/>
        </authorList>
    </citation>
    <scope>NUCLEOTIDE SEQUENCE</scope>
    <source>
        <strain evidence="1">MCA 3950</strain>
    </source>
</reference>
<dbReference type="GeneID" id="66102769"/>
<dbReference type="AlphaFoldDB" id="A0A9P8APW4"/>
<proteinExistence type="predicted"/>
<gene>
    <name evidence="1" type="ORF">BT62DRAFT_313795</name>
</gene>
<protein>
    <submittedName>
        <fullName evidence="1">Uncharacterized protein</fullName>
    </submittedName>
</protein>
<dbReference type="Proteomes" id="UP000812287">
    <property type="component" value="Unassembled WGS sequence"/>
</dbReference>
<accession>A0A9P8APW4</accession>
<keyword evidence="2" id="KW-1185">Reference proteome</keyword>
<name>A0A9P8APW4_9AGAR</name>
<sequence length="165" mass="18771">MYYDPLSHRHRIVVTYETQMTGAAGDLPGRNPGTRYLLLFLDCFRRVSVDYITLSFCSPSSREKDSTASSLEYQSLFDSTRPCKVLLTNDAHTLQPESTRKMITDNWQSRPGIQGMVLLVESRGHEGTLHTCPKVLSMCQYLYISRTVYITPRMMTAVVLLPGRI</sequence>
<evidence type="ECO:0000313" key="1">
    <source>
        <dbReference type="EMBL" id="KAG7443763.1"/>
    </source>
</evidence>
<organism evidence="1 2">
    <name type="scientific">Guyanagaster necrorhizus</name>
    <dbReference type="NCBI Taxonomy" id="856835"/>
    <lineage>
        <taxon>Eukaryota</taxon>
        <taxon>Fungi</taxon>
        <taxon>Dikarya</taxon>
        <taxon>Basidiomycota</taxon>
        <taxon>Agaricomycotina</taxon>
        <taxon>Agaricomycetes</taxon>
        <taxon>Agaricomycetidae</taxon>
        <taxon>Agaricales</taxon>
        <taxon>Marasmiineae</taxon>
        <taxon>Physalacriaceae</taxon>
        <taxon>Guyanagaster</taxon>
    </lineage>
</organism>